<dbReference type="OrthoDB" id="4128781at2759"/>
<evidence type="ECO:0000259" key="1">
    <source>
        <dbReference type="SMART" id="SM00587"/>
    </source>
</evidence>
<dbReference type="InterPro" id="IPR037401">
    <property type="entry name" value="SnoaL-like"/>
</dbReference>
<proteinExistence type="predicted"/>
<dbReference type="InterPro" id="IPR004119">
    <property type="entry name" value="EcKL"/>
</dbReference>
<protein>
    <recommendedName>
        <fullName evidence="1">CHK kinase-like domain-containing protein</fullName>
    </recommendedName>
</protein>
<dbReference type="Gene3D" id="3.90.1200.10">
    <property type="match status" value="1"/>
</dbReference>
<dbReference type="Gene3D" id="3.10.450.50">
    <property type="match status" value="1"/>
</dbReference>
<accession>A0A9P5LG93</accession>
<dbReference type="EMBL" id="JAANBB010000143">
    <property type="protein sequence ID" value="KAF7548613.1"/>
    <property type="molecule type" value="Genomic_DNA"/>
</dbReference>
<dbReference type="PANTHER" id="PTHR11012">
    <property type="entry name" value="PROTEIN KINASE-LIKE DOMAIN-CONTAINING"/>
    <property type="match status" value="1"/>
</dbReference>
<dbReference type="SUPFAM" id="SSF56112">
    <property type="entry name" value="Protein kinase-like (PK-like)"/>
    <property type="match status" value="1"/>
</dbReference>
<dbReference type="Pfam" id="PF02958">
    <property type="entry name" value="EcKL"/>
    <property type="match status" value="1"/>
</dbReference>
<dbReference type="AlphaFoldDB" id="A0A9P5LG93"/>
<dbReference type="Pfam" id="PF13474">
    <property type="entry name" value="SnoaL_3"/>
    <property type="match status" value="1"/>
</dbReference>
<gene>
    <name evidence="2" type="ORF">G7Z17_g6936</name>
</gene>
<dbReference type="Proteomes" id="UP000722485">
    <property type="component" value="Unassembled WGS sequence"/>
</dbReference>
<dbReference type="PANTHER" id="PTHR11012:SF30">
    <property type="entry name" value="PROTEIN KINASE-LIKE DOMAIN-CONTAINING"/>
    <property type="match status" value="1"/>
</dbReference>
<dbReference type="InterPro" id="IPR015897">
    <property type="entry name" value="CHK_kinase-like"/>
</dbReference>
<organism evidence="2 3">
    <name type="scientific">Cylindrodendrum hubeiense</name>
    <dbReference type="NCBI Taxonomy" id="595255"/>
    <lineage>
        <taxon>Eukaryota</taxon>
        <taxon>Fungi</taxon>
        <taxon>Dikarya</taxon>
        <taxon>Ascomycota</taxon>
        <taxon>Pezizomycotina</taxon>
        <taxon>Sordariomycetes</taxon>
        <taxon>Hypocreomycetidae</taxon>
        <taxon>Hypocreales</taxon>
        <taxon>Nectriaceae</taxon>
        <taxon>Cylindrodendrum</taxon>
    </lineage>
</organism>
<reference evidence="2" key="1">
    <citation type="submission" date="2020-03" db="EMBL/GenBank/DDBJ databases">
        <title>Draft Genome Sequence of Cylindrodendrum hubeiense.</title>
        <authorList>
            <person name="Buettner E."/>
            <person name="Kellner H."/>
        </authorList>
    </citation>
    <scope>NUCLEOTIDE SEQUENCE</scope>
    <source>
        <strain evidence="2">IHI 201604</strain>
    </source>
</reference>
<evidence type="ECO:0000313" key="2">
    <source>
        <dbReference type="EMBL" id="KAF7548613.1"/>
    </source>
</evidence>
<name>A0A9P5LG93_9HYPO</name>
<sequence>MWYGATNPNQGQGIVIMEDLSAKGCKFGECTEPWNPVLVARVLEQLAALHASTWGANPVDHPWLADNPVQDVGAVMFTSEYWDSHFNTGQAPSDIPESLQDRGRVHAAFKRMWEEEKNDTRLKCILHGDAHIGNTYFDGDGDPILLDYQTVYIGSAMHDVAYWIGGSLTIKDRRLHERELLDTYLGALHANGAPLFQRHEVWEDYSKHMLHGFFWLKMAIGEWKDETNLTTIEALHNDLSYTPSSYHDPSLALEEQEILQHYKDWAYFANYKFKVDPDQDHNFYDLDDVLYYDLMGIVTRGSFGAHFDRIGPYFANAHIAFRDLEVYATSPTSGWSSMVQRYWGKSTDGVDFDFTFRITGILQKKDGRWRFVHEHVSFPVDMKTQKADFSCGLEASVALYIGKDRDQAEKDGKAY</sequence>
<dbReference type="InterPro" id="IPR011009">
    <property type="entry name" value="Kinase-like_dom_sf"/>
</dbReference>
<keyword evidence="3" id="KW-1185">Reference proteome</keyword>
<dbReference type="SUPFAM" id="SSF54427">
    <property type="entry name" value="NTF2-like"/>
    <property type="match status" value="1"/>
</dbReference>
<evidence type="ECO:0000313" key="3">
    <source>
        <dbReference type="Proteomes" id="UP000722485"/>
    </source>
</evidence>
<dbReference type="SMART" id="SM00587">
    <property type="entry name" value="CHK"/>
    <property type="match status" value="1"/>
</dbReference>
<comment type="caution">
    <text evidence="2">The sequence shown here is derived from an EMBL/GenBank/DDBJ whole genome shotgun (WGS) entry which is preliminary data.</text>
</comment>
<feature type="domain" description="CHK kinase-like" evidence="1">
    <location>
        <begin position="15"/>
        <end position="194"/>
    </location>
</feature>
<dbReference type="InterPro" id="IPR032710">
    <property type="entry name" value="NTF2-like_dom_sf"/>
</dbReference>